<reference evidence="1 2" key="1">
    <citation type="submission" date="2016-11" db="EMBL/GenBank/DDBJ databases">
        <authorList>
            <person name="Jaros S."/>
            <person name="Januszkiewicz K."/>
            <person name="Wedrychowicz H."/>
        </authorList>
    </citation>
    <scope>NUCLEOTIDE SEQUENCE [LARGE SCALE GENOMIC DNA]</scope>
    <source>
        <strain evidence="1 2">DSM 22330</strain>
    </source>
</reference>
<dbReference type="RefSeq" id="WP_031366058.1">
    <property type="nucleotide sequence ID" value="NZ_FPKS01000006.1"/>
</dbReference>
<organism evidence="1 2">
    <name type="scientific">Pseudolactococcus chungangensis CAU 28 = DSM 22330</name>
    <dbReference type="NCBI Taxonomy" id="1122154"/>
    <lineage>
        <taxon>Bacteria</taxon>
        <taxon>Bacillati</taxon>
        <taxon>Bacillota</taxon>
        <taxon>Bacilli</taxon>
        <taxon>Lactobacillales</taxon>
        <taxon>Streptococcaceae</taxon>
        <taxon>Pseudolactococcus</taxon>
    </lineage>
</organism>
<sequence length="124" mass="14046">MLIIDEKIIELDELADRVSDAFIKLTVVADFKARKLAFESDAALQQKLQTLEENRAYITYRPEIRALQQEILMTDTIYQYKIAENDVQMSLSDLAKAISGVISDAIVVDENLPLKKGGHHGHHH</sequence>
<accession>A0A1K2HDC9</accession>
<dbReference type="STRING" id="1122154.SAMN02746068_01331"/>
<dbReference type="AlphaFoldDB" id="A0A1K2HDC9"/>
<protein>
    <submittedName>
        <fullName evidence="1">Cell fate regulator YlbF, YheA/YmcA/DUF963 family (Controls sporulation, competence, biofilm development)</fullName>
    </submittedName>
</protein>
<gene>
    <name evidence="1" type="ORF">SAMN02746068_01331</name>
</gene>
<name>A0A1K2HDC9_9LACT</name>
<dbReference type="Proteomes" id="UP000185655">
    <property type="component" value="Unassembled WGS sequence"/>
</dbReference>
<dbReference type="EMBL" id="FPKS01000006">
    <property type="protein sequence ID" value="SFZ74751.1"/>
    <property type="molecule type" value="Genomic_DNA"/>
</dbReference>
<dbReference type="OrthoDB" id="2242751at2"/>
<dbReference type="Gene3D" id="1.20.1500.10">
    <property type="entry name" value="YheA/YmcA-like"/>
    <property type="match status" value="1"/>
</dbReference>
<evidence type="ECO:0000313" key="1">
    <source>
        <dbReference type="EMBL" id="SFZ74751.1"/>
    </source>
</evidence>
<proteinExistence type="predicted"/>
<evidence type="ECO:0000313" key="2">
    <source>
        <dbReference type="Proteomes" id="UP000185655"/>
    </source>
</evidence>
<dbReference type="InterPro" id="IPR023378">
    <property type="entry name" value="YheA/YmcA-like_dom_sf"/>
</dbReference>
<dbReference type="SUPFAM" id="SSF158622">
    <property type="entry name" value="YheA/YmcA-like"/>
    <property type="match status" value="1"/>
</dbReference>